<name>F4RVS8_MELLP</name>
<evidence type="ECO:0000313" key="2">
    <source>
        <dbReference type="EMBL" id="EGG03531.1"/>
    </source>
</evidence>
<feature type="compositionally biased region" description="Basic residues" evidence="1">
    <location>
        <begin position="202"/>
        <end position="212"/>
    </location>
</feature>
<dbReference type="EMBL" id="GL883124">
    <property type="protein sequence ID" value="EGG03531.1"/>
    <property type="molecule type" value="Genomic_DNA"/>
</dbReference>
<proteinExistence type="predicted"/>
<dbReference type="GeneID" id="18923695"/>
<sequence>MAPPSITAFLKNLPPVEDVADLSDSEELPPVCPSRKTFTIAPMRNHPILKHLFEESDRLEDSRDSQLEDAHVENSSQHSLPSDYEFRDFHHPDENLSEHEDGAGAETGDGKADAGYSSWDETPDNNQEELTEGISRPKPTSQSPAIAGPSVERPTPPVDASLLKKILSPRPTESLRYGQPFNSQVSRRAKRPLTEVSGQNTKRAKTKLTRED</sequence>
<feature type="region of interest" description="Disordered" evidence="1">
    <location>
        <begin position="57"/>
        <end position="212"/>
    </location>
</feature>
<evidence type="ECO:0000313" key="3">
    <source>
        <dbReference type="Proteomes" id="UP000001072"/>
    </source>
</evidence>
<dbReference type="AlphaFoldDB" id="F4RVS8"/>
<gene>
    <name evidence="2" type="ORF">MELLADRAFT_109226</name>
</gene>
<reference evidence="3" key="1">
    <citation type="journal article" date="2011" name="Proc. Natl. Acad. Sci. U.S.A.">
        <title>Obligate biotrophy features unraveled by the genomic analysis of rust fungi.</title>
        <authorList>
            <person name="Duplessis S."/>
            <person name="Cuomo C.A."/>
            <person name="Lin Y.-C."/>
            <person name="Aerts A."/>
            <person name="Tisserant E."/>
            <person name="Veneault-Fourrey C."/>
            <person name="Joly D.L."/>
            <person name="Hacquard S."/>
            <person name="Amselem J."/>
            <person name="Cantarel B.L."/>
            <person name="Chiu R."/>
            <person name="Coutinho P.M."/>
            <person name="Feau N."/>
            <person name="Field M."/>
            <person name="Frey P."/>
            <person name="Gelhaye E."/>
            <person name="Goldberg J."/>
            <person name="Grabherr M.G."/>
            <person name="Kodira C.D."/>
            <person name="Kohler A."/>
            <person name="Kuees U."/>
            <person name="Lindquist E.A."/>
            <person name="Lucas S.M."/>
            <person name="Mago R."/>
            <person name="Mauceli E."/>
            <person name="Morin E."/>
            <person name="Murat C."/>
            <person name="Pangilinan J.L."/>
            <person name="Park R."/>
            <person name="Pearson M."/>
            <person name="Quesneville H."/>
            <person name="Rouhier N."/>
            <person name="Sakthikumar S."/>
            <person name="Salamov A.A."/>
            <person name="Schmutz J."/>
            <person name="Selles B."/>
            <person name="Shapiro H."/>
            <person name="Tanguay P."/>
            <person name="Tuskan G.A."/>
            <person name="Henrissat B."/>
            <person name="Van de Peer Y."/>
            <person name="Rouze P."/>
            <person name="Ellis J.G."/>
            <person name="Dodds P.N."/>
            <person name="Schein J.E."/>
            <person name="Zhong S."/>
            <person name="Hamelin R.C."/>
            <person name="Grigoriev I.V."/>
            <person name="Szabo L.J."/>
            <person name="Martin F."/>
        </authorList>
    </citation>
    <scope>NUCLEOTIDE SEQUENCE [LARGE SCALE GENOMIC DNA]</scope>
    <source>
        <strain evidence="3">98AG31 / pathotype 3-4-7</strain>
    </source>
</reference>
<keyword evidence="3" id="KW-1185">Reference proteome</keyword>
<evidence type="ECO:0000256" key="1">
    <source>
        <dbReference type="SAM" id="MobiDB-lite"/>
    </source>
</evidence>
<dbReference type="InParanoid" id="F4RVS8"/>
<feature type="compositionally biased region" description="Basic and acidic residues" evidence="1">
    <location>
        <begin position="84"/>
        <end position="112"/>
    </location>
</feature>
<dbReference type="Proteomes" id="UP000001072">
    <property type="component" value="Unassembled WGS sequence"/>
</dbReference>
<organism evidence="3">
    <name type="scientific">Melampsora larici-populina (strain 98AG31 / pathotype 3-4-7)</name>
    <name type="common">Poplar leaf rust fungus</name>
    <dbReference type="NCBI Taxonomy" id="747676"/>
    <lineage>
        <taxon>Eukaryota</taxon>
        <taxon>Fungi</taxon>
        <taxon>Dikarya</taxon>
        <taxon>Basidiomycota</taxon>
        <taxon>Pucciniomycotina</taxon>
        <taxon>Pucciniomycetes</taxon>
        <taxon>Pucciniales</taxon>
        <taxon>Melampsoraceae</taxon>
        <taxon>Melampsora</taxon>
    </lineage>
</organism>
<protein>
    <submittedName>
        <fullName evidence="2">Uncharacterized protein</fullName>
    </submittedName>
</protein>
<feature type="compositionally biased region" description="Basic and acidic residues" evidence="1">
    <location>
        <begin position="57"/>
        <end position="72"/>
    </location>
</feature>
<dbReference type="VEuPathDB" id="FungiDB:MELLADRAFT_109226"/>
<accession>F4RVS8</accession>
<dbReference type="RefSeq" id="XP_007413325.1">
    <property type="nucleotide sequence ID" value="XM_007413263.1"/>
</dbReference>
<dbReference type="KEGG" id="mlr:MELLADRAFT_109226"/>
<dbReference type="HOGENOM" id="CLU_1299964_0_0_1"/>
<feature type="compositionally biased region" description="Acidic residues" evidence="1">
    <location>
        <begin position="121"/>
        <end position="131"/>
    </location>
</feature>